<reference evidence="1 2" key="1">
    <citation type="submission" date="2018-08" db="EMBL/GenBank/DDBJ databases">
        <title>A genome reference for cultivated species of the human gut microbiota.</title>
        <authorList>
            <person name="Zou Y."/>
            <person name="Xue W."/>
            <person name="Luo G."/>
        </authorList>
    </citation>
    <scope>NUCLEOTIDE SEQUENCE [LARGE SCALE GENOMIC DNA]</scope>
    <source>
        <strain evidence="1 2">AF22-12AC</strain>
    </source>
</reference>
<dbReference type="AlphaFoldDB" id="A0A395V8W1"/>
<comment type="caution">
    <text evidence="1">The sequence shown here is derived from an EMBL/GenBank/DDBJ whole genome shotgun (WGS) entry which is preliminary data.</text>
</comment>
<gene>
    <name evidence="1" type="ORF">DWX93_14640</name>
</gene>
<protein>
    <submittedName>
        <fullName evidence="1">Uncharacterized protein</fullName>
    </submittedName>
</protein>
<evidence type="ECO:0000313" key="2">
    <source>
        <dbReference type="Proteomes" id="UP000266172"/>
    </source>
</evidence>
<evidence type="ECO:0000313" key="1">
    <source>
        <dbReference type="EMBL" id="RGS37231.1"/>
    </source>
</evidence>
<dbReference type="Proteomes" id="UP000266172">
    <property type="component" value="Unassembled WGS sequence"/>
</dbReference>
<organism evidence="1 2">
    <name type="scientific">Roseburia hominis</name>
    <dbReference type="NCBI Taxonomy" id="301301"/>
    <lineage>
        <taxon>Bacteria</taxon>
        <taxon>Bacillati</taxon>
        <taxon>Bacillota</taxon>
        <taxon>Clostridia</taxon>
        <taxon>Lachnospirales</taxon>
        <taxon>Lachnospiraceae</taxon>
        <taxon>Roseburia</taxon>
    </lineage>
</organism>
<proteinExistence type="predicted"/>
<accession>A0A395V8W1</accession>
<dbReference type="RefSeq" id="WP_118098207.1">
    <property type="nucleotide sequence ID" value="NZ_CAUGCI010000018.1"/>
</dbReference>
<dbReference type="EMBL" id="QRVL01000017">
    <property type="protein sequence ID" value="RGS37231.1"/>
    <property type="molecule type" value="Genomic_DNA"/>
</dbReference>
<sequence>MKKIFILVIERVLETIAAAAEFLDSKDFDLDDLVYAKDFAKLSLLQTAANAVSESKEIKK</sequence>
<name>A0A395V8W1_9FIRM</name>